<name>A0A2T3NPH1_9GAMM</name>
<dbReference type="PANTHER" id="PTHR47354:SF7">
    <property type="entry name" value="NAD(P)H-FLAVIN REDUCTASE"/>
    <property type="match status" value="1"/>
</dbReference>
<dbReference type="GO" id="GO:0016491">
    <property type="term" value="F:oxidoreductase activity"/>
    <property type="evidence" value="ECO:0007669"/>
    <property type="project" value="UniProtKB-KW"/>
</dbReference>
<organism evidence="7 8">
    <name type="scientific">Photobacterium sanctipauli</name>
    <dbReference type="NCBI Taxonomy" id="1342794"/>
    <lineage>
        <taxon>Bacteria</taxon>
        <taxon>Pseudomonadati</taxon>
        <taxon>Pseudomonadota</taxon>
        <taxon>Gammaproteobacteria</taxon>
        <taxon>Vibrionales</taxon>
        <taxon>Vibrionaceae</taxon>
        <taxon>Photobacterium</taxon>
    </lineage>
</organism>
<dbReference type="SUPFAM" id="SSF52343">
    <property type="entry name" value="Ferredoxin reductase-like, C-terminal NADP-linked domain"/>
    <property type="match status" value="1"/>
</dbReference>
<evidence type="ECO:0000313" key="7">
    <source>
        <dbReference type="EMBL" id="PSW18107.1"/>
    </source>
</evidence>
<evidence type="ECO:0000256" key="4">
    <source>
        <dbReference type="ARBA" id="ARBA00023223"/>
    </source>
</evidence>
<accession>A0A2T3NPH1</accession>
<feature type="domain" description="FAD-binding FR-type" evidence="6">
    <location>
        <begin position="25"/>
        <end position="127"/>
    </location>
</feature>
<gene>
    <name evidence="7" type="ORF">C9I98_18665</name>
</gene>
<keyword evidence="2" id="KW-0274">FAD</keyword>
<dbReference type="InterPro" id="IPR039261">
    <property type="entry name" value="FNR_nucleotide-bd"/>
</dbReference>
<evidence type="ECO:0000259" key="6">
    <source>
        <dbReference type="PROSITE" id="PS51384"/>
    </source>
</evidence>
<dbReference type="PANTHER" id="PTHR47354">
    <property type="entry name" value="NADH OXIDOREDUCTASE HCR"/>
    <property type="match status" value="1"/>
</dbReference>
<dbReference type="InterPro" id="IPR050415">
    <property type="entry name" value="MRET"/>
</dbReference>
<dbReference type="Gene3D" id="2.40.30.10">
    <property type="entry name" value="Translation factors"/>
    <property type="match status" value="1"/>
</dbReference>
<dbReference type="GO" id="GO:0008218">
    <property type="term" value="P:bioluminescence"/>
    <property type="evidence" value="ECO:0007669"/>
    <property type="project" value="UniProtKB-KW"/>
</dbReference>
<sequence length="255" mass="28156">MQARPPQASAATLWPLATSNSGGKAMPINCKIVALTHLNTKTLRVVLKAEQAFTFLAGQYVMVEFGDGDKLPFSIACAPTENNLFEIHLGGISPQSKLAEQASWLRQCFEQGESINIDVAAGHAWLRPPTESTVLIAGGSGYTYTRSLLLAILKHSPSCNVSLYWGAFSEEDLYEHHYLMELTKKHAGFRYIPIVEVASGLSPFRQGRLMDIVEQECDFMSLPTTYICGRYEMVQTAFATLKSKHQALCIYSDAL</sequence>
<dbReference type="Proteomes" id="UP000241771">
    <property type="component" value="Unassembled WGS sequence"/>
</dbReference>
<keyword evidence="8" id="KW-1185">Reference proteome</keyword>
<protein>
    <recommendedName>
        <fullName evidence="6">FAD-binding FR-type domain-containing protein</fullName>
    </recommendedName>
</protein>
<dbReference type="PROSITE" id="PS51384">
    <property type="entry name" value="FAD_FR"/>
    <property type="match status" value="1"/>
</dbReference>
<comment type="similarity">
    <text evidence="5">Belongs to the Fre/LuxG FAD/NAD(P) flavoprotein oxidoreductase family.</text>
</comment>
<dbReference type="InterPro" id="IPR017927">
    <property type="entry name" value="FAD-bd_FR_type"/>
</dbReference>
<keyword evidence="1" id="KW-0285">Flavoprotein</keyword>
<dbReference type="EMBL" id="PYMA01000013">
    <property type="protein sequence ID" value="PSW18107.1"/>
    <property type="molecule type" value="Genomic_DNA"/>
</dbReference>
<keyword evidence="4" id="KW-0455">Luminescence</keyword>
<evidence type="ECO:0000256" key="5">
    <source>
        <dbReference type="ARBA" id="ARBA00038177"/>
    </source>
</evidence>
<keyword evidence="3" id="KW-0560">Oxidoreductase</keyword>
<evidence type="ECO:0000256" key="3">
    <source>
        <dbReference type="ARBA" id="ARBA00023002"/>
    </source>
</evidence>
<dbReference type="Gene3D" id="3.40.50.80">
    <property type="entry name" value="Nucleotide-binding domain of ferredoxin-NADP reductase (FNR) module"/>
    <property type="match status" value="1"/>
</dbReference>
<comment type="caution">
    <text evidence="7">The sequence shown here is derived from an EMBL/GenBank/DDBJ whole genome shotgun (WGS) entry which is preliminary data.</text>
</comment>
<dbReference type="AlphaFoldDB" id="A0A2T3NPH1"/>
<evidence type="ECO:0000256" key="2">
    <source>
        <dbReference type="ARBA" id="ARBA00022827"/>
    </source>
</evidence>
<reference evidence="7 8" key="1">
    <citation type="submission" date="2018-01" db="EMBL/GenBank/DDBJ databases">
        <title>Whole genome sequencing of Histamine producing bacteria.</title>
        <authorList>
            <person name="Butler K."/>
        </authorList>
    </citation>
    <scope>NUCLEOTIDE SEQUENCE [LARGE SCALE GENOMIC DNA]</scope>
    <source>
        <strain evidence="7 8">DSM 100436</strain>
    </source>
</reference>
<dbReference type="InterPro" id="IPR001433">
    <property type="entry name" value="OxRdtase_FAD/NAD-bd"/>
</dbReference>
<dbReference type="PRINTS" id="PR00410">
    <property type="entry name" value="PHEHYDRXLASE"/>
</dbReference>
<proteinExistence type="inferred from homology"/>
<evidence type="ECO:0000256" key="1">
    <source>
        <dbReference type="ARBA" id="ARBA00022630"/>
    </source>
</evidence>
<evidence type="ECO:0000313" key="8">
    <source>
        <dbReference type="Proteomes" id="UP000241771"/>
    </source>
</evidence>
<dbReference type="InterPro" id="IPR017938">
    <property type="entry name" value="Riboflavin_synthase-like_b-brl"/>
</dbReference>
<dbReference type="Pfam" id="PF00175">
    <property type="entry name" value="NAD_binding_1"/>
    <property type="match status" value="1"/>
</dbReference>
<dbReference type="SUPFAM" id="SSF63380">
    <property type="entry name" value="Riboflavin synthase domain-like"/>
    <property type="match status" value="1"/>
</dbReference>